<keyword evidence="8" id="KW-1185">Reference proteome</keyword>
<dbReference type="GO" id="GO:0004553">
    <property type="term" value="F:hydrolase activity, hydrolyzing O-glycosyl compounds"/>
    <property type="evidence" value="ECO:0007669"/>
    <property type="project" value="InterPro"/>
</dbReference>
<dbReference type="AlphaFoldDB" id="A0AAJ0DGL4"/>
<dbReference type="PANTHER" id="PTHR42812:SF5">
    <property type="entry name" value="ENDO-ARABINASE"/>
    <property type="match status" value="1"/>
</dbReference>
<evidence type="ECO:0000256" key="4">
    <source>
        <dbReference type="PIRSR" id="PIRSR606710-2"/>
    </source>
</evidence>
<evidence type="ECO:0000256" key="1">
    <source>
        <dbReference type="ARBA" id="ARBA00009865"/>
    </source>
</evidence>
<protein>
    <recommendedName>
        <fullName evidence="9">Glycoside hydrolase family 43 protein</fullName>
    </recommendedName>
</protein>
<evidence type="ECO:0000313" key="7">
    <source>
        <dbReference type="EMBL" id="KAK3053542.1"/>
    </source>
</evidence>
<feature type="signal peptide" evidence="6">
    <location>
        <begin position="1"/>
        <end position="16"/>
    </location>
</feature>
<name>A0AAJ0DGL4_9PEZI</name>
<evidence type="ECO:0000256" key="5">
    <source>
        <dbReference type="RuleBase" id="RU361187"/>
    </source>
</evidence>
<dbReference type="InterPro" id="IPR006710">
    <property type="entry name" value="Glyco_hydro_43"/>
</dbReference>
<evidence type="ECO:0000313" key="8">
    <source>
        <dbReference type="Proteomes" id="UP001271007"/>
    </source>
</evidence>
<dbReference type="Pfam" id="PF04616">
    <property type="entry name" value="Glyco_hydro_43"/>
    <property type="match status" value="1"/>
</dbReference>
<keyword evidence="3 5" id="KW-0326">Glycosidase</keyword>
<feature type="chain" id="PRO_5042475948" description="Glycoside hydrolase family 43 protein" evidence="6">
    <location>
        <begin position="17"/>
        <end position="343"/>
    </location>
</feature>
<evidence type="ECO:0000256" key="6">
    <source>
        <dbReference type="SAM" id="SignalP"/>
    </source>
</evidence>
<organism evidence="7 8">
    <name type="scientific">Extremus antarcticus</name>
    <dbReference type="NCBI Taxonomy" id="702011"/>
    <lineage>
        <taxon>Eukaryota</taxon>
        <taxon>Fungi</taxon>
        <taxon>Dikarya</taxon>
        <taxon>Ascomycota</taxon>
        <taxon>Pezizomycotina</taxon>
        <taxon>Dothideomycetes</taxon>
        <taxon>Dothideomycetidae</taxon>
        <taxon>Mycosphaerellales</taxon>
        <taxon>Extremaceae</taxon>
        <taxon>Extremus</taxon>
    </lineage>
</organism>
<reference evidence="7" key="1">
    <citation type="submission" date="2023-04" db="EMBL/GenBank/DDBJ databases">
        <title>Black Yeasts Isolated from many extreme environments.</title>
        <authorList>
            <person name="Coleine C."/>
            <person name="Stajich J.E."/>
            <person name="Selbmann L."/>
        </authorList>
    </citation>
    <scope>NUCLEOTIDE SEQUENCE</scope>
    <source>
        <strain evidence="7">CCFEE 5312</strain>
    </source>
</reference>
<keyword evidence="6" id="KW-0732">Signal</keyword>
<dbReference type="EMBL" id="JAWDJX010000015">
    <property type="protein sequence ID" value="KAK3053542.1"/>
    <property type="molecule type" value="Genomic_DNA"/>
</dbReference>
<dbReference type="PANTHER" id="PTHR42812">
    <property type="entry name" value="BETA-XYLOSIDASE"/>
    <property type="match status" value="1"/>
</dbReference>
<sequence length="343" mass="37346">MLLPCLMIAIITSAAGTPMPPNSSLLGRSAYKPIMNGLNFPDPSIIRTLEGWHIFSTNSIVNGKRINIQAAHSPDFKTWTYRSGYDALPQLPSWVDPISPYVWAPDVNRRPDGTFILYYAALNKNINHHCLDYATSKSVDGPFTFTNSEPWICHASKGGAIDPSGYVDHLTNKRYVVYKVDGNAIGHGGDCGNTVAPIVPTPIMLQQVADDGHTTIGRPVQILDRDDGDGPYVEAPSLSWLDGNYILFFSSQCFVSPKYVSVNKSAKPTSRDVTYAIAKDIVGPYKKHEPLFDTGSYGMVAPGGGDIAINGNHLIWHANWGGGRAAFTAIVGLHGHKVKVKEH</sequence>
<evidence type="ECO:0000256" key="3">
    <source>
        <dbReference type="ARBA" id="ARBA00023295"/>
    </source>
</evidence>
<dbReference type="GO" id="GO:0005975">
    <property type="term" value="P:carbohydrate metabolic process"/>
    <property type="evidence" value="ECO:0007669"/>
    <property type="project" value="InterPro"/>
</dbReference>
<feature type="site" description="Important for catalytic activity, responsible for pKa modulation of the active site Glu and correct orientation of both the proton donor and substrate" evidence="4">
    <location>
        <position position="162"/>
    </location>
</feature>
<dbReference type="InterPro" id="IPR051795">
    <property type="entry name" value="Glycosyl_Hydrlase_43"/>
</dbReference>
<dbReference type="Proteomes" id="UP001271007">
    <property type="component" value="Unassembled WGS sequence"/>
</dbReference>
<dbReference type="SUPFAM" id="SSF75005">
    <property type="entry name" value="Arabinanase/levansucrase/invertase"/>
    <property type="match status" value="1"/>
</dbReference>
<dbReference type="Gene3D" id="2.115.10.20">
    <property type="entry name" value="Glycosyl hydrolase domain, family 43"/>
    <property type="match status" value="1"/>
</dbReference>
<comment type="caution">
    <text evidence="7">The sequence shown here is derived from an EMBL/GenBank/DDBJ whole genome shotgun (WGS) entry which is preliminary data.</text>
</comment>
<proteinExistence type="inferred from homology"/>
<accession>A0AAJ0DGL4</accession>
<dbReference type="CDD" id="cd08999">
    <property type="entry name" value="GH43_ABN-like"/>
    <property type="match status" value="1"/>
</dbReference>
<dbReference type="InterPro" id="IPR023296">
    <property type="entry name" value="Glyco_hydro_beta-prop_sf"/>
</dbReference>
<comment type="similarity">
    <text evidence="1 5">Belongs to the glycosyl hydrolase 43 family.</text>
</comment>
<gene>
    <name evidence="7" type="ORF">LTR09_005286</name>
</gene>
<keyword evidence="2 5" id="KW-0378">Hydrolase</keyword>
<evidence type="ECO:0008006" key="9">
    <source>
        <dbReference type="Google" id="ProtNLM"/>
    </source>
</evidence>
<evidence type="ECO:0000256" key="2">
    <source>
        <dbReference type="ARBA" id="ARBA00022801"/>
    </source>
</evidence>